<feature type="transmembrane region" description="Helical" evidence="6">
    <location>
        <begin position="55"/>
        <end position="78"/>
    </location>
</feature>
<gene>
    <name evidence="7" type="ORF">Ahy_B02g060372</name>
</gene>
<keyword evidence="5 6" id="KW-0472">Membrane</keyword>
<evidence type="ECO:0000256" key="3">
    <source>
        <dbReference type="ARBA" id="ARBA00022692"/>
    </source>
</evidence>
<dbReference type="OrthoDB" id="434393at2759"/>
<evidence type="ECO:0000256" key="4">
    <source>
        <dbReference type="ARBA" id="ARBA00022989"/>
    </source>
</evidence>
<dbReference type="InterPro" id="IPR003377">
    <property type="entry name" value="Cornichon"/>
</dbReference>
<dbReference type="GO" id="GO:0016192">
    <property type="term" value="P:vesicle-mediated transport"/>
    <property type="evidence" value="ECO:0007669"/>
    <property type="project" value="InterPro"/>
</dbReference>
<keyword evidence="3 6" id="KW-0812">Transmembrane</keyword>
<dbReference type="PANTHER" id="PTHR12290">
    <property type="entry name" value="CORNICHON-RELATED"/>
    <property type="match status" value="1"/>
</dbReference>
<feature type="transmembrane region" description="Helical" evidence="6">
    <location>
        <begin position="115"/>
        <end position="138"/>
    </location>
</feature>
<comment type="subcellular location">
    <subcellularLocation>
        <location evidence="1">Membrane</location>
        <topology evidence="1">Multi-pass membrane protein</topology>
    </subcellularLocation>
</comment>
<keyword evidence="8" id="KW-1185">Reference proteome</keyword>
<comment type="similarity">
    <text evidence="2">Belongs to the cornichon family.</text>
</comment>
<evidence type="ECO:0000256" key="6">
    <source>
        <dbReference type="SAM" id="Phobius"/>
    </source>
</evidence>
<comment type="caution">
    <text evidence="7">The sequence shown here is derived from an EMBL/GenBank/DDBJ whole genome shotgun (WGS) entry which is preliminary data.</text>
</comment>
<accession>A0A445AIC2</accession>
<evidence type="ECO:0000256" key="2">
    <source>
        <dbReference type="ARBA" id="ARBA00010095"/>
    </source>
</evidence>
<dbReference type="EMBL" id="SDMP01000012">
    <property type="protein sequence ID" value="RYR26193.1"/>
    <property type="molecule type" value="Genomic_DNA"/>
</dbReference>
<reference evidence="7 8" key="1">
    <citation type="submission" date="2019-01" db="EMBL/GenBank/DDBJ databases">
        <title>Sequencing of cultivated peanut Arachis hypogaea provides insights into genome evolution and oil improvement.</title>
        <authorList>
            <person name="Chen X."/>
        </authorList>
    </citation>
    <scope>NUCLEOTIDE SEQUENCE [LARGE SCALE GENOMIC DNA]</scope>
    <source>
        <strain evidence="8">cv. Fuhuasheng</strain>
        <tissue evidence="7">Leaves</tissue>
    </source>
</reference>
<keyword evidence="4 6" id="KW-1133">Transmembrane helix</keyword>
<dbReference type="STRING" id="3818.A0A445AIC2"/>
<dbReference type="GO" id="GO:0016020">
    <property type="term" value="C:membrane"/>
    <property type="evidence" value="ECO:0007669"/>
    <property type="project" value="UniProtKB-SubCell"/>
</dbReference>
<evidence type="ECO:0008006" key="9">
    <source>
        <dbReference type="Google" id="ProtNLM"/>
    </source>
</evidence>
<evidence type="ECO:0000313" key="8">
    <source>
        <dbReference type="Proteomes" id="UP000289738"/>
    </source>
</evidence>
<organism evidence="7 8">
    <name type="scientific">Arachis hypogaea</name>
    <name type="common">Peanut</name>
    <dbReference type="NCBI Taxonomy" id="3818"/>
    <lineage>
        <taxon>Eukaryota</taxon>
        <taxon>Viridiplantae</taxon>
        <taxon>Streptophyta</taxon>
        <taxon>Embryophyta</taxon>
        <taxon>Tracheophyta</taxon>
        <taxon>Spermatophyta</taxon>
        <taxon>Magnoliopsida</taxon>
        <taxon>eudicotyledons</taxon>
        <taxon>Gunneridae</taxon>
        <taxon>Pentapetalae</taxon>
        <taxon>rosids</taxon>
        <taxon>fabids</taxon>
        <taxon>Fabales</taxon>
        <taxon>Fabaceae</taxon>
        <taxon>Papilionoideae</taxon>
        <taxon>50 kb inversion clade</taxon>
        <taxon>dalbergioids sensu lato</taxon>
        <taxon>Dalbergieae</taxon>
        <taxon>Pterocarpus clade</taxon>
        <taxon>Arachis</taxon>
    </lineage>
</organism>
<evidence type="ECO:0000313" key="7">
    <source>
        <dbReference type="EMBL" id="RYR26193.1"/>
    </source>
</evidence>
<dbReference type="Proteomes" id="UP000289738">
    <property type="component" value="Chromosome B02"/>
</dbReference>
<sequence length="155" mass="17930">MGGKLFFWLVICFPSSIALLATTFYQVLILSDLEADYINPFDAASRINYFILPEYIGQGALCVLCLVTGHWFMFLLSLPVTCYHIMRYVKREHLIDVTEVFRGLNAERKFRLAKLVMYLILLIVVIFRILAAGSSIFYHNSKFEELDIRLNTLGY</sequence>
<dbReference type="SMART" id="SM01398">
    <property type="entry name" value="Cornichon"/>
    <property type="match status" value="1"/>
</dbReference>
<dbReference type="AlphaFoldDB" id="A0A445AIC2"/>
<proteinExistence type="inferred from homology"/>
<evidence type="ECO:0000256" key="1">
    <source>
        <dbReference type="ARBA" id="ARBA00004141"/>
    </source>
</evidence>
<evidence type="ECO:0000256" key="5">
    <source>
        <dbReference type="ARBA" id="ARBA00023136"/>
    </source>
</evidence>
<name>A0A445AIC2_ARAHY</name>
<protein>
    <recommendedName>
        <fullName evidence="9">Protein cornichon homolog 1</fullName>
    </recommendedName>
</protein>
<dbReference type="Pfam" id="PF03311">
    <property type="entry name" value="Cornichon"/>
    <property type="match status" value="1"/>
</dbReference>